<keyword evidence="10 13" id="KW-0472">Membrane</keyword>
<dbReference type="EMBL" id="MW207238">
    <property type="protein sequence ID" value="QTL82789.1"/>
    <property type="molecule type" value="Genomic_DNA"/>
</dbReference>
<evidence type="ECO:0000256" key="1">
    <source>
        <dbReference type="ARBA" id="ARBA00004304"/>
    </source>
</evidence>
<dbReference type="EMBL" id="MW207255">
    <property type="protein sequence ID" value="QTL82823.1"/>
    <property type="molecule type" value="Genomic_DNA"/>
</dbReference>
<dbReference type="EMBL" id="MW207264">
    <property type="protein sequence ID" value="QTL82841.1"/>
    <property type="molecule type" value="Genomic_DNA"/>
</dbReference>
<dbReference type="EMBL" id="MW207242">
    <property type="protein sequence ID" value="QTL82797.1"/>
    <property type="molecule type" value="Genomic_DNA"/>
</dbReference>
<evidence type="ECO:0000313" key="43">
    <source>
        <dbReference type="EMBL" id="QTL82817.1"/>
    </source>
</evidence>
<evidence type="ECO:0000313" key="49">
    <source>
        <dbReference type="EMBL" id="QTL82829.1"/>
    </source>
</evidence>
<dbReference type="GO" id="GO:0031966">
    <property type="term" value="C:mitochondrial membrane"/>
    <property type="evidence" value="ECO:0007669"/>
    <property type="project" value="UniProtKB-SubCell"/>
</dbReference>
<dbReference type="EMBL" id="MW207232">
    <property type="protein sequence ID" value="QTL82777.1"/>
    <property type="molecule type" value="Genomic_DNA"/>
</dbReference>
<dbReference type="EMBL" id="MW207263">
    <property type="protein sequence ID" value="QTL82839.1"/>
    <property type="molecule type" value="Genomic_DNA"/>
</dbReference>
<evidence type="ECO:0000313" key="58">
    <source>
        <dbReference type="EMBL" id="QTL82847.1"/>
    </source>
</evidence>
<keyword evidence="4 12" id="KW-0138">CF(0)</keyword>
<dbReference type="EMBL" id="MW207245">
    <property type="protein sequence ID" value="QTL82803.1"/>
    <property type="molecule type" value="Genomic_DNA"/>
</dbReference>
<name>A0A8B6QTE3_LEPPA</name>
<dbReference type="EMBL" id="MW207243">
    <property type="protein sequence ID" value="QTL82799.1"/>
    <property type="molecule type" value="Genomic_DNA"/>
</dbReference>
<dbReference type="EMBL" id="MW207249">
    <property type="protein sequence ID" value="QTL82811.1"/>
    <property type="molecule type" value="Genomic_DNA"/>
</dbReference>
<dbReference type="EMBL" id="MW207239">
    <property type="protein sequence ID" value="QTL82791.1"/>
    <property type="molecule type" value="Genomic_DNA"/>
</dbReference>
<gene>
    <name evidence="55" type="primary">ATP8</name>
</gene>
<dbReference type="EMBL" id="MW207230">
    <property type="protein sequence ID" value="QTL82773.1"/>
    <property type="molecule type" value="Genomic_DNA"/>
</dbReference>
<reference evidence="55" key="1">
    <citation type="journal article" date="2021" name="J. Zool. Syst. Evol. Res.">
        <title>Evidence of cryptic speciation in South American lungfish.</title>
        <authorList>
            <person name="Carneiro J."/>
            <person name="Dutra G.M."/>
            <person name="Nobre R.M."/>
            <person name="Pinheiro L.M.L."/>
            <person name="Oliva P.A.C."/>
            <person name="Simpaio I."/>
            <person name="Schneider H."/>
            <person name="Schneider I."/>
        </authorList>
    </citation>
    <scope>NUCLEOTIDE SEQUENCE</scope>
    <source>
        <strain evidence="32">Belem01</strain>
        <strain evidence="33">Belem02</strain>
        <strain evidence="34">Belem03</strain>
        <strain evidence="35">Belem04</strain>
        <strain evidence="14">Breves01</strain>
        <strain evidence="15">Breves02</strain>
        <strain evidence="16">Breves03</strain>
        <strain evidence="17">Breves04</strain>
        <strain evidence="18">Breves06</strain>
        <strain evidence="19">Breves07</strain>
        <strain evidence="20">Breves08</strain>
        <strain evidence="21">Breves09</strain>
        <strain evidence="22">Breves10</strain>
        <strain evidence="23">Breves11</strain>
        <strain evidence="24">Breves12</strain>
        <strain evidence="25">Breves13</strain>
        <strain evidence="26">Breves14</strain>
        <strain evidence="27">Breves15</strain>
        <strain evidence="28">Breves16</strain>
        <strain evidence="29">Breves17</strain>
        <strain evidence="30">Breves18</strain>
        <strain evidence="31">Breves19</strain>
        <strain evidence="36">Peru01</strain>
        <strain evidence="37">Peru02</strain>
        <strain evidence="38">Peru03</strain>
        <strain evidence="39">Peru04</strain>
        <strain evidence="40">Peru05</strain>
        <strain evidence="41">Peru06</strain>
        <strain evidence="42">Peru07</strain>
        <strain evidence="43">Peru08</strain>
        <strain evidence="44">Peru09</strain>
        <strain evidence="45">Peru10</strain>
        <strain evidence="46">Peru11</strain>
        <strain evidence="47">Peru12</strain>
        <strain evidence="48">Peru13</strain>
        <strain evidence="49">Peru14</strain>
        <strain evidence="50">Peru15</strain>
        <strain evidence="51">Peru16</strain>
        <strain evidence="52">Peru17</strain>
        <strain evidence="53">Peru18</strain>
        <strain evidence="54">Peru19</strain>
        <strain evidence="55">Peru20</strain>
        <strain evidence="56">Peru21</strain>
        <strain evidence="57">Peru22</strain>
        <strain evidence="58">Peru23</strain>
    </source>
</reference>
<evidence type="ECO:0000313" key="52">
    <source>
        <dbReference type="EMBL" id="QTL82835.1"/>
    </source>
</evidence>
<evidence type="ECO:0000313" key="54">
    <source>
        <dbReference type="EMBL" id="QTL82839.1"/>
    </source>
</evidence>
<dbReference type="EMBL" id="MW207262">
    <property type="protein sequence ID" value="QTL82837.1"/>
    <property type="molecule type" value="Genomic_DNA"/>
</dbReference>
<evidence type="ECO:0000313" key="55">
    <source>
        <dbReference type="EMBL" id="QTL82841.1"/>
    </source>
</evidence>
<dbReference type="EMBL" id="MW207265">
    <property type="protein sequence ID" value="QTL82843.1"/>
    <property type="molecule type" value="Genomic_DNA"/>
</dbReference>
<dbReference type="GO" id="GO:0015986">
    <property type="term" value="P:proton motive force-driven ATP synthesis"/>
    <property type="evidence" value="ECO:0007669"/>
    <property type="project" value="InterPro"/>
</dbReference>
<evidence type="ECO:0000313" key="35">
    <source>
        <dbReference type="EMBL" id="QTL82801.1"/>
    </source>
</evidence>
<dbReference type="EMBL" id="MW207256">
    <property type="protein sequence ID" value="QTL82825.1"/>
    <property type="molecule type" value="Genomic_DNA"/>
</dbReference>
<dbReference type="EMBL" id="MW207248">
    <property type="protein sequence ID" value="QTL82809.1"/>
    <property type="molecule type" value="Genomic_DNA"/>
</dbReference>
<keyword evidence="7 13" id="KW-1133">Transmembrane helix</keyword>
<evidence type="ECO:0000313" key="31">
    <source>
        <dbReference type="EMBL" id="QTL82793.1"/>
    </source>
</evidence>
<evidence type="ECO:0000256" key="10">
    <source>
        <dbReference type="ARBA" id="ARBA00023136"/>
    </source>
</evidence>
<proteinExistence type="inferred from homology"/>
<evidence type="ECO:0000313" key="57">
    <source>
        <dbReference type="EMBL" id="QTL82845.1"/>
    </source>
</evidence>
<keyword evidence="5 12" id="KW-0812">Transmembrane</keyword>
<evidence type="ECO:0000256" key="8">
    <source>
        <dbReference type="ARBA" id="ARBA00023065"/>
    </source>
</evidence>
<comment type="subcellular location">
    <subcellularLocation>
        <location evidence="1 12">Mitochondrion membrane</location>
        <topology evidence="1 12">Single-pass membrane protein</topology>
    </subcellularLocation>
</comment>
<dbReference type="EMBL" id="MW207235">
    <property type="protein sequence ID" value="QTL82783.1"/>
    <property type="molecule type" value="Genomic_DNA"/>
</dbReference>
<evidence type="ECO:0000313" key="33">
    <source>
        <dbReference type="EMBL" id="QTL82797.1"/>
    </source>
</evidence>
<evidence type="ECO:0000313" key="16">
    <source>
        <dbReference type="EMBL" id="QTL82761.1"/>
    </source>
</evidence>
<evidence type="ECO:0000256" key="12">
    <source>
        <dbReference type="RuleBase" id="RU003661"/>
    </source>
</evidence>
<dbReference type="AlphaFoldDB" id="A0A8B6QTE3"/>
<evidence type="ECO:0000256" key="13">
    <source>
        <dbReference type="SAM" id="Phobius"/>
    </source>
</evidence>
<keyword evidence="9 12" id="KW-0496">Mitochondrion</keyword>
<dbReference type="EMBL" id="MW207227">
    <property type="protein sequence ID" value="QTL82767.1"/>
    <property type="molecule type" value="Genomic_DNA"/>
</dbReference>
<evidence type="ECO:0000313" key="34">
    <source>
        <dbReference type="EMBL" id="QTL82799.1"/>
    </source>
</evidence>
<dbReference type="EMBL" id="MW207251">
    <property type="protein sequence ID" value="QTL82815.1"/>
    <property type="molecule type" value="Genomic_DNA"/>
</dbReference>
<dbReference type="PANTHER" id="PTHR39937:SF1">
    <property type="entry name" value="ATP SYNTHASE PROTEIN 8"/>
    <property type="match status" value="1"/>
</dbReference>
<evidence type="ECO:0000313" key="27">
    <source>
        <dbReference type="EMBL" id="QTL82785.1"/>
    </source>
</evidence>
<evidence type="ECO:0000313" key="45">
    <source>
        <dbReference type="EMBL" id="QTL82821.1"/>
    </source>
</evidence>
<evidence type="ECO:0000313" key="42">
    <source>
        <dbReference type="EMBL" id="QTL82815.1"/>
    </source>
</evidence>
<evidence type="ECO:0000313" key="17">
    <source>
        <dbReference type="EMBL" id="QTL82763.1"/>
    </source>
</evidence>
<evidence type="ECO:0000313" key="25">
    <source>
        <dbReference type="EMBL" id="QTL82781.1"/>
    </source>
</evidence>
<dbReference type="InterPro" id="IPR050635">
    <property type="entry name" value="ATPase_protein_8"/>
</dbReference>
<feature type="transmembrane region" description="Helical" evidence="13">
    <location>
        <begin position="12"/>
        <end position="34"/>
    </location>
</feature>
<dbReference type="Pfam" id="PF00895">
    <property type="entry name" value="ATP-synt_8"/>
    <property type="match status" value="1"/>
</dbReference>
<evidence type="ECO:0000256" key="6">
    <source>
        <dbReference type="ARBA" id="ARBA00022781"/>
    </source>
</evidence>
<evidence type="ECO:0000313" key="18">
    <source>
        <dbReference type="EMBL" id="QTL82767.1"/>
    </source>
</evidence>
<evidence type="ECO:0000256" key="9">
    <source>
        <dbReference type="ARBA" id="ARBA00023128"/>
    </source>
</evidence>
<dbReference type="EMBL" id="MW207241">
    <property type="protein sequence ID" value="QTL82795.1"/>
    <property type="molecule type" value="Genomic_DNA"/>
</dbReference>
<dbReference type="EMBL" id="MW207223">
    <property type="protein sequence ID" value="QTL82759.1"/>
    <property type="molecule type" value="Genomic_DNA"/>
</dbReference>
<dbReference type="EMBL" id="MW207234">
    <property type="protein sequence ID" value="QTL82781.1"/>
    <property type="molecule type" value="Genomic_DNA"/>
</dbReference>
<evidence type="ECO:0000313" key="50">
    <source>
        <dbReference type="EMBL" id="QTL82831.1"/>
    </source>
</evidence>
<dbReference type="EMBL" id="MW207254">
    <property type="protein sequence ID" value="QTL82821.1"/>
    <property type="molecule type" value="Genomic_DNA"/>
</dbReference>
<dbReference type="EMBL" id="MW207253">
    <property type="protein sequence ID" value="QTL82819.1"/>
    <property type="molecule type" value="Genomic_DNA"/>
</dbReference>
<evidence type="ECO:0000313" key="24">
    <source>
        <dbReference type="EMBL" id="QTL82779.1"/>
    </source>
</evidence>
<dbReference type="EMBL" id="MW207261">
    <property type="protein sequence ID" value="QTL82835.1"/>
    <property type="molecule type" value="Genomic_DNA"/>
</dbReference>
<keyword evidence="11" id="KW-0066">ATP synthesis</keyword>
<dbReference type="InterPro" id="IPR001421">
    <property type="entry name" value="ATP8_metazoa"/>
</dbReference>
<dbReference type="EMBL" id="MW207229">
    <property type="protein sequence ID" value="QTL82771.1"/>
    <property type="molecule type" value="Genomic_DNA"/>
</dbReference>
<dbReference type="EMBL" id="MW207236">
    <property type="protein sequence ID" value="QTL82785.1"/>
    <property type="molecule type" value="Genomic_DNA"/>
</dbReference>
<evidence type="ECO:0000313" key="38">
    <source>
        <dbReference type="EMBL" id="QTL82807.1"/>
    </source>
</evidence>
<evidence type="ECO:0000313" key="51">
    <source>
        <dbReference type="EMBL" id="QTL82833.1"/>
    </source>
</evidence>
<evidence type="ECO:0000313" key="19">
    <source>
        <dbReference type="EMBL" id="QTL82769.1"/>
    </source>
</evidence>
<evidence type="ECO:0000313" key="37">
    <source>
        <dbReference type="EMBL" id="QTL82805.1"/>
    </source>
</evidence>
<dbReference type="GO" id="GO:0045259">
    <property type="term" value="C:proton-transporting ATP synthase complex"/>
    <property type="evidence" value="ECO:0007669"/>
    <property type="project" value="UniProtKB-KW"/>
</dbReference>
<evidence type="ECO:0000313" key="53">
    <source>
        <dbReference type="EMBL" id="QTL82837.1"/>
    </source>
</evidence>
<sequence>MPQLNPNPWFMILVISWLTLLLILFPKIISFTLFNNPEQKLLPMKAKSWTWPWS</sequence>
<evidence type="ECO:0000313" key="44">
    <source>
        <dbReference type="EMBL" id="QTL82819.1"/>
    </source>
</evidence>
<dbReference type="EMBL" id="MW207225">
    <property type="protein sequence ID" value="QTL82763.1"/>
    <property type="molecule type" value="Genomic_DNA"/>
</dbReference>
<dbReference type="EMBL" id="MW207228">
    <property type="protein sequence ID" value="QTL82769.1"/>
    <property type="molecule type" value="Genomic_DNA"/>
</dbReference>
<dbReference type="EMBL" id="MW207233">
    <property type="protein sequence ID" value="QTL82779.1"/>
    <property type="molecule type" value="Genomic_DNA"/>
</dbReference>
<evidence type="ECO:0000313" key="47">
    <source>
        <dbReference type="EMBL" id="QTL82825.1"/>
    </source>
</evidence>
<dbReference type="EMBL" id="MW207252">
    <property type="protein sequence ID" value="QTL82817.1"/>
    <property type="molecule type" value="Genomic_DNA"/>
</dbReference>
<evidence type="ECO:0000313" key="39">
    <source>
        <dbReference type="EMBL" id="QTL82809.1"/>
    </source>
</evidence>
<evidence type="ECO:0000313" key="30">
    <source>
        <dbReference type="EMBL" id="QTL82791.1"/>
    </source>
</evidence>
<dbReference type="EMBL" id="MW207231">
    <property type="protein sequence ID" value="QTL82775.1"/>
    <property type="molecule type" value="Genomic_DNA"/>
</dbReference>
<evidence type="ECO:0000313" key="15">
    <source>
        <dbReference type="EMBL" id="QTL82759.1"/>
    </source>
</evidence>
<evidence type="ECO:0000313" key="32">
    <source>
        <dbReference type="EMBL" id="QTL82795.1"/>
    </source>
</evidence>
<evidence type="ECO:0000313" key="40">
    <source>
        <dbReference type="EMBL" id="QTL82811.1"/>
    </source>
</evidence>
<evidence type="ECO:0000256" key="7">
    <source>
        <dbReference type="ARBA" id="ARBA00022989"/>
    </source>
</evidence>
<protein>
    <recommendedName>
        <fullName evidence="12">ATP synthase complex subunit 8</fullName>
    </recommendedName>
</protein>
<dbReference type="EMBL" id="MW207259">
    <property type="protein sequence ID" value="QTL82831.1"/>
    <property type="molecule type" value="Genomic_DNA"/>
</dbReference>
<evidence type="ECO:0000256" key="2">
    <source>
        <dbReference type="ARBA" id="ARBA00008892"/>
    </source>
</evidence>
<dbReference type="PANTHER" id="PTHR39937">
    <property type="entry name" value="ATP SYNTHASE PROTEIN 8"/>
    <property type="match status" value="1"/>
</dbReference>
<dbReference type="EMBL" id="MW207246">
    <property type="protein sequence ID" value="QTL82805.1"/>
    <property type="molecule type" value="Genomic_DNA"/>
</dbReference>
<evidence type="ECO:0000313" key="22">
    <source>
        <dbReference type="EMBL" id="QTL82775.1"/>
    </source>
</evidence>
<evidence type="ECO:0000256" key="3">
    <source>
        <dbReference type="ARBA" id="ARBA00022448"/>
    </source>
</evidence>
<evidence type="ECO:0000313" key="28">
    <source>
        <dbReference type="EMBL" id="QTL82787.1"/>
    </source>
</evidence>
<dbReference type="EMBL" id="MW207224">
    <property type="protein sequence ID" value="QTL82761.1"/>
    <property type="molecule type" value="Genomic_DNA"/>
</dbReference>
<evidence type="ECO:0000256" key="4">
    <source>
        <dbReference type="ARBA" id="ARBA00022547"/>
    </source>
</evidence>
<evidence type="ECO:0000313" key="48">
    <source>
        <dbReference type="EMBL" id="QTL82827.1"/>
    </source>
</evidence>
<keyword evidence="8 12" id="KW-0406">Ion transport</keyword>
<dbReference type="EMBL" id="MW207266">
    <property type="protein sequence ID" value="QTL82845.1"/>
    <property type="molecule type" value="Genomic_DNA"/>
</dbReference>
<evidence type="ECO:0000313" key="20">
    <source>
        <dbReference type="EMBL" id="QTL82771.1"/>
    </source>
</evidence>
<dbReference type="EMBL" id="MW207240">
    <property type="protein sequence ID" value="QTL82793.1"/>
    <property type="molecule type" value="Genomic_DNA"/>
</dbReference>
<organism evidence="55">
    <name type="scientific">Lepidosiren paradoxus</name>
    <name type="common">South American lungfish</name>
    <dbReference type="NCBI Taxonomy" id="7883"/>
    <lineage>
        <taxon>Eukaryota</taxon>
        <taxon>Metazoa</taxon>
        <taxon>Chordata</taxon>
        <taxon>Craniata</taxon>
        <taxon>Vertebrata</taxon>
        <taxon>Euteleostomi</taxon>
        <taxon>Dipnomorpha</taxon>
        <taxon>Ceratodontiformes</taxon>
        <taxon>Lepidosirenoidei</taxon>
        <taxon>Lepidosirenidae</taxon>
        <taxon>Lepidosiren</taxon>
    </lineage>
</organism>
<evidence type="ECO:0000313" key="21">
    <source>
        <dbReference type="EMBL" id="QTL82773.1"/>
    </source>
</evidence>
<evidence type="ECO:0000313" key="41">
    <source>
        <dbReference type="EMBL" id="QTL82813.1"/>
    </source>
</evidence>
<evidence type="ECO:0000256" key="11">
    <source>
        <dbReference type="ARBA" id="ARBA00023310"/>
    </source>
</evidence>
<comment type="similarity">
    <text evidence="2 12">Belongs to the ATPase protein 8 family.</text>
</comment>
<evidence type="ECO:0000313" key="26">
    <source>
        <dbReference type="EMBL" id="QTL82783.1"/>
    </source>
</evidence>
<accession>A0A8B6QTE3</accession>
<dbReference type="EMBL" id="MW207244">
    <property type="protein sequence ID" value="QTL82801.1"/>
    <property type="molecule type" value="Genomic_DNA"/>
</dbReference>
<keyword evidence="6 12" id="KW-0375">Hydrogen ion transport</keyword>
<evidence type="ECO:0000313" key="23">
    <source>
        <dbReference type="EMBL" id="QTL82777.1"/>
    </source>
</evidence>
<keyword evidence="3 12" id="KW-0813">Transport</keyword>
<dbReference type="EMBL" id="MW207267">
    <property type="protein sequence ID" value="QTL82847.1"/>
    <property type="molecule type" value="Genomic_DNA"/>
</dbReference>
<evidence type="ECO:0000313" key="29">
    <source>
        <dbReference type="EMBL" id="QTL82789.1"/>
    </source>
</evidence>
<dbReference type="GO" id="GO:0015078">
    <property type="term" value="F:proton transmembrane transporter activity"/>
    <property type="evidence" value="ECO:0007669"/>
    <property type="project" value="InterPro"/>
</dbReference>
<evidence type="ECO:0000256" key="5">
    <source>
        <dbReference type="ARBA" id="ARBA00022692"/>
    </source>
</evidence>
<dbReference type="EMBL" id="MW207237">
    <property type="protein sequence ID" value="QTL82787.1"/>
    <property type="molecule type" value="Genomic_DNA"/>
</dbReference>
<evidence type="ECO:0000313" key="56">
    <source>
        <dbReference type="EMBL" id="QTL82843.1"/>
    </source>
</evidence>
<dbReference type="EMBL" id="MW207250">
    <property type="protein sequence ID" value="QTL82813.1"/>
    <property type="molecule type" value="Genomic_DNA"/>
</dbReference>
<dbReference type="EMBL" id="MW207257">
    <property type="protein sequence ID" value="QTL82827.1"/>
    <property type="molecule type" value="Genomic_DNA"/>
</dbReference>
<evidence type="ECO:0000313" key="46">
    <source>
        <dbReference type="EMBL" id="QTL82823.1"/>
    </source>
</evidence>
<dbReference type="EMBL" id="MW207222">
    <property type="protein sequence ID" value="QTL82757.1"/>
    <property type="molecule type" value="Genomic_DNA"/>
</dbReference>
<evidence type="ECO:0000313" key="36">
    <source>
        <dbReference type="EMBL" id="QTL82803.1"/>
    </source>
</evidence>
<dbReference type="EMBL" id="MW207247">
    <property type="protein sequence ID" value="QTL82807.1"/>
    <property type="molecule type" value="Genomic_DNA"/>
</dbReference>
<geneLocation type="mitochondrion" evidence="55"/>
<evidence type="ECO:0000313" key="14">
    <source>
        <dbReference type="EMBL" id="QTL82757.1"/>
    </source>
</evidence>
<dbReference type="EMBL" id="MW207258">
    <property type="protein sequence ID" value="QTL82829.1"/>
    <property type="molecule type" value="Genomic_DNA"/>
</dbReference>
<dbReference type="EMBL" id="MW207260">
    <property type="protein sequence ID" value="QTL82833.1"/>
    <property type="molecule type" value="Genomic_DNA"/>
</dbReference>